<gene>
    <name evidence="3" type="ORF">EOE48_01610</name>
</gene>
<dbReference type="RefSeq" id="WP_127727013.1">
    <property type="nucleotide sequence ID" value="NZ_SACP01000001.1"/>
</dbReference>
<keyword evidence="2" id="KW-0812">Transmembrane</keyword>
<sequence>MDPLIALLPHLSSMPLLQIVVGGVVAVSCLAMVLRADRDRHEAPPAEGPGPPAPGGAEALRDLREQARRLADLLARIAELLRSLRDETRKQTEILERIDREQAVHHRASHGRD</sequence>
<accession>A0A437PHL9</accession>
<dbReference type="EMBL" id="SACP01000001">
    <property type="protein sequence ID" value="RVU21770.1"/>
    <property type="molecule type" value="Genomic_DNA"/>
</dbReference>
<feature type="coiled-coil region" evidence="1">
    <location>
        <begin position="60"/>
        <end position="101"/>
    </location>
</feature>
<evidence type="ECO:0000256" key="1">
    <source>
        <dbReference type="SAM" id="Coils"/>
    </source>
</evidence>
<name>A0A437PHL9_9HYPH</name>
<dbReference type="Proteomes" id="UP000286997">
    <property type="component" value="Unassembled WGS sequence"/>
</dbReference>
<keyword evidence="2" id="KW-1133">Transmembrane helix</keyword>
<dbReference type="AlphaFoldDB" id="A0A437PHL9"/>
<feature type="transmembrane region" description="Helical" evidence="2">
    <location>
        <begin position="16"/>
        <end position="34"/>
    </location>
</feature>
<evidence type="ECO:0000313" key="4">
    <source>
        <dbReference type="Proteomes" id="UP000286997"/>
    </source>
</evidence>
<keyword evidence="1" id="KW-0175">Coiled coil</keyword>
<organism evidence="3 4">
    <name type="scientific">Methylobacterium oryzihabitans</name>
    <dbReference type="NCBI Taxonomy" id="2499852"/>
    <lineage>
        <taxon>Bacteria</taxon>
        <taxon>Pseudomonadati</taxon>
        <taxon>Pseudomonadota</taxon>
        <taxon>Alphaproteobacteria</taxon>
        <taxon>Hyphomicrobiales</taxon>
        <taxon>Methylobacteriaceae</taxon>
        <taxon>Methylobacterium</taxon>
    </lineage>
</organism>
<proteinExistence type="predicted"/>
<reference evidence="3 4" key="1">
    <citation type="submission" date="2019-01" db="EMBL/GenBank/DDBJ databases">
        <authorList>
            <person name="Chen W.-M."/>
        </authorList>
    </citation>
    <scope>NUCLEOTIDE SEQUENCE [LARGE SCALE GENOMIC DNA]</scope>
    <source>
        <strain evidence="3 4">TER-1</strain>
    </source>
</reference>
<keyword evidence="2" id="KW-0472">Membrane</keyword>
<evidence type="ECO:0000313" key="3">
    <source>
        <dbReference type="EMBL" id="RVU21770.1"/>
    </source>
</evidence>
<keyword evidence="4" id="KW-1185">Reference proteome</keyword>
<evidence type="ECO:0000256" key="2">
    <source>
        <dbReference type="SAM" id="Phobius"/>
    </source>
</evidence>
<comment type="caution">
    <text evidence="3">The sequence shown here is derived from an EMBL/GenBank/DDBJ whole genome shotgun (WGS) entry which is preliminary data.</text>
</comment>
<protein>
    <submittedName>
        <fullName evidence="3">Uncharacterized protein</fullName>
    </submittedName>
</protein>